<protein>
    <submittedName>
        <fullName evidence="2">CKK domain-containing protein</fullName>
    </submittedName>
</protein>
<reference evidence="2" key="2">
    <citation type="submission" date="2017-02" db="UniProtKB">
        <authorList>
            <consortium name="WormBaseParasite"/>
        </authorList>
    </citation>
    <scope>IDENTIFICATION</scope>
</reference>
<accession>A0A0K0DR97</accession>
<proteinExistence type="predicted"/>
<evidence type="ECO:0000313" key="2">
    <source>
        <dbReference type="WBParaSite" id="ACAC_0001428601-mRNA-1"/>
    </source>
</evidence>
<reference evidence="1" key="1">
    <citation type="submission" date="2012-09" db="EMBL/GenBank/DDBJ databases">
        <authorList>
            <person name="Martin A.A."/>
        </authorList>
    </citation>
    <scope>NUCLEOTIDE SEQUENCE</scope>
</reference>
<organism evidence="1 2">
    <name type="scientific">Angiostrongylus cantonensis</name>
    <name type="common">Rat lungworm</name>
    <dbReference type="NCBI Taxonomy" id="6313"/>
    <lineage>
        <taxon>Eukaryota</taxon>
        <taxon>Metazoa</taxon>
        <taxon>Ecdysozoa</taxon>
        <taxon>Nematoda</taxon>
        <taxon>Chromadorea</taxon>
        <taxon>Rhabditida</taxon>
        <taxon>Rhabditina</taxon>
        <taxon>Rhabditomorpha</taxon>
        <taxon>Strongyloidea</taxon>
        <taxon>Metastrongylidae</taxon>
        <taxon>Angiostrongylus</taxon>
    </lineage>
</organism>
<sequence length="205" mass="22152">MFKVVLADSADCPRSPKIHKHYDVSAFLIYEDAMAKYGRGSSVDGCHLGTTLVTMATETQYFGLIFEFSLLSLSHYTFLYAKLIDCQKTTASNVGNYAASDESSILQKFRQSSIPTTIRPASKISVSRAGPVMHTPPSRSGLAAQMIGERPMTGIARPPSVGVNPIIRPVTQQGLSGGRAVSRLGTGSSSTNPFLKYLRISRKST</sequence>
<name>A0A0K0DR97_ANGCA</name>
<dbReference type="Proteomes" id="UP000035642">
    <property type="component" value="Unassembled WGS sequence"/>
</dbReference>
<evidence type="ECO:0000313" key="1">
    <source>
        <dbReference type="Proteomes" id="UP000035642"/>
    </source>
</evidence>
<keyword evidence="1" id="KW-1185">Reference proteome</keyword>
<dbReference type="WBParaSite" id="ACAC_0001428601-mRNA-1">
    <property type="protein sequence ID" value="ACAC_0001428601-mRNA-1"/>
    <property type="gene ID" value="ACAC_0001428601"/>
</dbReference>
<dbReference type="STRING" id="6313.A0A0K0DR97"/>
<dbReference type="AlphaFoldDB" id="A0A0K0DR97"/>